<gene>
    <name evidence="1" type="ORF">GCM10008938_46210</name>
</gene>
<sequence length="101" mass="11734">MTGFNLSTATPIMDVLRRRAVYWNGEQVDPFVQQQLLIELELLEGCRDLWCVQSSLHRLEVLEDHLPSIDVTLLHALKEAVQNWLEPQNSRGMDSFDQQQE</sequence>
<evidence type="ECO:0000313" key="1">
    <source>
        <dbReference type="EMBL" id="GGJ54905.1"/>
    </source>
</evidence>
<dbReference type="EMBL" id="BMOD01000031">
    <property type="protein sequence ID" value="GGJ54905.1"/>
    <property type="molecule type" value="Genomic_DNA"/>
</dbReference>
<evidence type="ECO:0000313" key="2">
    <source>
        <dbReference type="Proteomes" id="UP000632222"/>
    </source>
</evidence>
<dbReference type="RefSeq" id="WP_189007730.1">
    <property type="nucleotide sequence ID" value="NZ_BMOD01000031.1"/>
</dbReference>
<proteinExistence type="predicted"/>
<dbReference type="Proteomes" id="UP000632222">
    <property type="component" value="Unassembled WGS sequence"/>
</dbReference>
<keyword evidence="2" id="KW-1185">Reference proteome</keyword>
<protein>
    <submittedName>
        <fullName evidence="1">Uncharacterized protein</fullName>
    </submittedName>
</protein>
<reference evidence="2" key="1">
    <citation type="journal article" date="2019" name="Int. J. Syst. Evol. Microbiol.">
        <title>The Global Catalogue of Microorganisms (GCM) 10K type strain sequencing project: providing services to taxonomists for standard genome sequencing and annotation.</title>
        <authorList>
            <consortium name="The Broad Institute Genomics Platform"/>
            <consortium name="The Broad Institute Genome Sequencing Center for Infectious Disease"/>
            <person name="Wu L."/>
            <person name="Ma J."/>
        </authorList>
    </citation>
    <scope>NUCLEOTIDE SEQUENCE [LARGE SCALE GENOMIC DNA]</scope>
    <source>
        <strain evidence="2">JCM 14370</strain>
    </source>
</reference>
<accession>A0ABQ2DHC9</accession>
<organism evidence="1 2">
    <name type="scientific">Deinococcus roseus</name>
    <dbReference type="NCBI Taxonomy" id="392414"/>
    <lineage>
        <taxon>Bacteria</taxon>
        <taxon>Thermotogati</taxon>
        <taxon>Deinococcota</taxon>
        <taxon>Deinococci</taxon>
        <taxon>Deinococcales</taxon>
        <taxon>Deinococcaceae</taxon>
        <taxon>Deinococcus</taxon>
    </lineage>
</organism>
<comment type="caution">
    <text evidence="1">The sequence shown here is derived from an EMBL/GenBank/DDBJ whole genome shotgun (WGS) entry which is preliminary data.</text>
</comment>
<name>A0ABQ2DHC9_9DEIO</name>